<dbReference type="EMBL" id="BMAO01012679">
    <property type="protein sequence ID" value="GFQ83198.1"/>
    <property type="molecule type" value="Genomic_DNA"/>
</dbReference>
<protein>
    <submittedName>
        <fullName evidence="1">Uncharacterized protein</fullName>
    </submittedName>
</protein>
<proteinExistence type="predicted"/>
<dbReference type="Proteomes" id="UP000887116">
    <property type="component" value="Unassembled WGS sequence"/>
</dbReference>
<evidence type="ECO:0000313" key="1">
    <source>
        <dbReference type="EMBL" id="GFQ83198.1"/>
    </source>
</evidence>
<sequence>MHGQSVGFDEPRQLGGRHYFGEGGTLPLGAVCIARGIFGISVGTAYRTSLRDALLCITRSRGRKDLRMCGAVSLLGLRVVSGVNRLGGARRTSSGGDEPSRFRKHVPSFTGKLIARVRLWETGPVS</sequence>
<organism evidence="1 2">
    <name type="scientific">Trichonephila clavata</name>
    <name type="common">Joro spider</name>
    <name type="synonym">Nephila clavata</name>
    <dbReference type="NCBI Taxonomy" id="2740835"/>
    <lineage>
        <taxon>Eukaryota</taxon>
        <taxon>Metazoa</taxon>
        <taxon>Ecdysozoa</taxon>
        <taxon>Arthropoda</taxon>
        <taxon>Chelicerata</taxon>
        <taxon>Arachnida</taxon>
        <taxon>Araneae</taxon>
        <taxon>Araneomorphae</taxon>
        <taxon>Entelegynae</taxon>
        <taxon>Araneoidea</taxon>
        <taxon>Nephilidae</taxon>
        <taxon>Trichonephila</taxon>
    </lineage>
</organism>
<gene>
    <name evidence="1" type="ORF">TNCT_512161</name>
</gene>
<reference evidence="1" key="1">
    <citation type="submission" date="2020-07" db="EMBL/GenBank/DDBJ databases">
        <title>Multicomponent nature underlies the extraordinary mechanical properties of spider dragline silk.</title>
        <authorList>
            <person name="Kono N."/>
            <person name="Nakamura H."/>
            <person name="Mori M."/>
            <person name="Yoshida Y."/>
            <person name="Ohtoshi R."/>
            <person name="Malay A.D."/>
            <person name="Moran D.A.P."/>
            <person name="Tomita M."/>
            <person name="Numata K."/>
            <person name="Arakawa K."/>
        </authorList>
    </citation>
    <scope>NUCLEOTIDE SEQUENCE</scope>
</reference>
<accession>A0A8X6FLB2</accession>
<dbReference type="AlphaFoldDB" id="A0A8X6FLB2"/>
<evidence type="ECO:0000313" key="2">
    <source>
        <dbReference type="Proteomes" id="UP000887116"/>
    </source>
</evidence>
<keyword evidence="2" id="KW-1185">Reference proteome</keyword>
<name>A0A8X6FLB2_TRICU</name>
<comment type="caution">
    <text evidence="1">The sequence shown here is derived from an EMBL/GenBank/DDBJ whole genome shotgun (WGS) entry which is preliminary data.</text>
</comment>